<dbReference type="Pfam" id="PF00534">
    <property type="entry name" value="Glycos_transf_1"/>
    <property type="match status" value="1"/>
</dbReference>
<dbReference type="InterPro" id="IPR028098">
    <property type="entry name" value="Glyco_trans_4-like_N"/>
</dbReference>
<accession>M2YE01</accession>
<evidence type="ECO:0000313" key="6">
    <source>
        <dbReference type="EMBL" id="EME36780.1"/>
    </source>
</evidence>
<feature type="domain" description="Glycosyl transferase family 1" evidence="4">
    <location>
        <begin position="224"/>
        <end position="384"/>
    </location>
</feature>
<dbReference type="AlphaFoldDB" id="M2YE01"/>
<organism evidence="6 7">
    <name type="scientific">Kocuria palustris PEL</name>
    <dbReference type="NCBI Taxonomy" id="1236550"/>
    <lineage>
        <taxon>Bacteria</taxon>
        <taxon>Bacillati</taxon>
        <taxon>Actinomycetota</taxon>
        <taxon>Actinomycetes</taxon>
        <taxon>Micrococcales</taxon>
        <taxon>Micrococcaceae</taxon>
        <taxon>Kocuria</taxon>
    </lineage>
</organism>
<evidence type="ECO:0000256" key="3">
    <source>
        <dbReference type="ARBA" id="ARBA00022679"/>
    </source>
</evidence>
<sequence>MIRDDYMLPELPLDGVPEPVDGRLRVLVVAETYPPDINGSSQFSHRLAQAMAGRGHDVHIAAPRPGKGRTMTRMDGAVTEHRFRSHTAFTYDTFHLCFPWEVRGEISRLMDELRPDVVHIECHYILGRYFAKEAQSRGIRLIGTNHFIPQNIEQYLPLPDPLRRLYRRFSWRDMASVFRRCDVVTAPTPLAVESMRANGFDFPMHALSNGIDAAQYDLKPGEVLPPRDRPTVLFVGRLDPEKHIDVLLRAVASIADRSDVGVEIVGQGGEYDRLAELAQQLGIADRTAFRGFVSDEELRVAYLRADAFCQPGTAELQSLVSLEAMAASSPVLLADARALPHLVDEGVNGWLFLPGDHEQLGRLLLRLLELPEDQRREMGAASRRMVAEHSFSATIDVFEQLYRGVDPDLLLGSWPQTGPLPIVPPASGPGAGD</sequence>
<evidence type="ECO:0000259" key="5">
    <source>
        <dbReference type="Pfam" id="PF13439"/>
    </source>
</evidence>
<evidence type="ECO:0000313" key="7">
    <source>
        <dbReference type="Proteomes" id="UP000009877"/>
    </source>
</evidence>
<dbReference type="EMBL" id="ANHZ02000008">
    <property type="protein sequence ID" value="EME36780.1"/>
    <property type="molecule type" value="Genomic_DNA"/>
</dbReference>
<dbReference type="STRING" id="71999.KPaMU14_08270"/>
<feature type="domain" description="Glycosyltransferase subfamily 4-like N-terminal" evidence="5">
    <location>
        <begin position="37"/>
        <end position="214"/>
    </location>
</feature>
<dbReference type="SUPFAM" id="SSF53756">
    <property type="entry name" value="UDP-Glycosyltransferase/glycogen phosphorylase"/>
    <property type="match status" value="1"/>
</dbReference>
<reference evidence="6 7" key="1">
    <citation type="journal article" date="2014" name="Genome Announc.">
        <title>Draft Genome Sequence of Kocuria palustris PEL.</title>
        <authorList>
            <person name="Sharma G."/>
            <person name="Khatri I."/>
            <person name="Subramanian S."/>
        </authorList>
    </citation>
    <scope>NUCLEOTIDE SEQUENCE [LARGE SCALE GENOMIC DNA]</scope>
    <source>
        <strain evidence="6 7">PEL</strain>
    </source>
</reference>
<protein>
    <recommendedName>
        <fullName evidence="1">D-inositol 3-phosphate glycosyltransferase</fullName>
    </recommendedName>
</protein>
<name>M2YE01_9MICC</name>
<proteinExistence type="predicted"/>
<dbReference type="InterPro" id="IPR050194">
    <property type="entry name" value="Glycosyltransferase_grp1"/>
</dbReference>
<evidence type="ECO:0000259" key="4">
    <source>
        <dbReference type="Pfam" id="PF00534"/>
    </source>
</evidence>
<dbReference type="PANTHER" id="PTHR45947">
    <property type="entry name" value="SULFOQUINOVOSYL TRANSFERASE SQD2"/>
    <property type="match status" value="1"/>
</dbReference>
<gene>
    <name evidence="6" type="ORF">C884_02387</name>
</gene>
<dbReference type="GO" id="GO:1901137">
    <property type="term" value="P:carbohydrate derivative biosynthetic process"/>
    <property type="evidence" value="ECO:0007669"/>
    <property type="project" value="UniProtKB-ARBA"/>
</dbReference>
<evidence type="ECO:0000256" key="1">
    <source>
        <dbReference type="ARBA" id="ARBA00021292"/>
    </source>
</evidence>
<dbReference type="Gene3D" id="3.40.50.2000">
    <property type="entry name" value="Glycogen Phosphorylase B"/>
    <property type="match status" value="2"/>
</dbReference>
<keyword evidence="2" id="KW-0328">Glycosyltransferase</keyword>
<keyword evidence="7" id="KW-1185">Reference proteome</keyword>
<comment type="caution">
    <text evidence="6">The sequence shown here is derived from an EMBL/GenBank/DDBJ whole genome shotgun (WGS) entry which is preliminary data.</text>
</comment>
<keyword evidence="3" id="KW-0808">Transferase</keyword>
<dbReference type="PANTHER" id="PTHR45947:SF3">
    <property type="entry name" value="SULFOQUINOVOSYL TRANSFERASE SQD2"/>
    <property type="match status" value="1"/>
</dbReference>
<dbReference type="GO" id="GO:0016757">
    <property type="term" value="F:glycosyltransferase activity"/>
    <property type="evidence" value="ECO:0007669"/>
    <property type="project" value="UniProtKB-KW"/>
</dbReference>
<dbReference type="Proteomes" id="UP000009877">
    <property type="component" value="Unassembled WGS sequence"/>
</dbReference>
<dbReference type="InterPro" id="IPR001296">
    <property type="entry name" value="Glyco_trans_1"/>
</dbReference>
<evidence type="ECO:0000256" key="2">
    <source>
        <dbReference type="ARBA" id="ARBA00022676"/>
    </source>
</evidence>
<dbReference type="Pfam" id="PF13439">
    <property type="entry name" value="Glyco_transf_4"/>
    <property type="match status" value="1"/>
</dbReference>